<protein>
    <submittedName>
        <fullName evidence="1">Uncharacterized protein</fullName>
    </submittedName>
</protein>
<sequence length="72" mass="8466">MGNDSALQIERAAYEEFVRLWSQGSFERQRLGQAFYNHFNLHKLTDQVGLHDLYEADGDKAARLISRLFHFH</sequence>
<dbReference type="EMBL" id="FNCO01000012">
    <property type="protein sequence ID" value="SDI31065.1"/>
    <property type="molecule type" value="Genomic_DNA"/>
</dbReference>
<gene>
    <name evidence="1" type="ORF">SAMN05216605_11267</name>
</gene>
<keyword evidence="2" id="KW-1185">Reference proteome</keyword>
<dbReference type="RefSeq" id="WP_074755540.1">
    <property type="nucleotide sequence ID" value="NZ_FNCO01000012.1"/>
</dbReference>
<reference evidence="2" key="1">
    <citation type="submission" date="2016-10" db="EMBL/GenBank/DDBJ databases">
        <authorList>
            <person name="Varghese N."/>
            <person name="Submissions S."/>
        </authorList>
    </citation>
    <scope>NUCLEOTIDE SEQUENCE [LARGE SCALE GENOMIC DNA]</scope>
    <source>
        <strain evidence="2">ATCC 700689</strain>
    </source>
</reference>
<dbReference type="Proteomes" id="UP000182894">
    <property type="component" value="Unassembled WGS sequence"/>
</dbReference>
<dbReference type="OrthoDB" id="6925135at2"/>
<accession>A0A1G8JIN0</accession>
<name>A0A1G8JIN0_9PSED</name>
<proteinExistence type="predicted"/>
<evidence type="ECO:0000313" key="1">
    <source>
        <dbReference type="EMBL" id="SDI31065.1"/>
    </source>
</evidence>
<dbReference type="AlphaFoldDB" id="A0A1G8JIN0"/>
<organism evidence="1 2">
    <name type="scientific">Pseudomonas abietaniphila</name>
    <dbReference type="NCBI Taxonomy" id="89065"/>
    <lineage>
        <taxon>Bacteria</taxon>
        <taxon>Pseudomonadati</taxon>
        <taxon>Pseudomonadota</taxon>
        <taxon>Gammaproteobacteria</taxon>
        <taxon>Pseudomonadales</taxon>
        <taxon>Pseudomonadaceae</taxon>
        <taxon>Pseudomonas</taxon>
    </lineage>
</organism>
<evidence type="ECO:0000313" key="2">
    <source>
        <dbReference type="Proteomes" id="UP000182894"/>
    </source>
</evidence>